<name>A0A0G0V4J5_9BACT</name>
<protein>
    <recommendedName>
        <fullName evidence="3">Nuclear transport factor 2 family protein</fullName>
    </recommendedName>
</protein>
<gene>
    <name evidence="1" type="ORF">UU48_C0040G0002</name>
</gene>
<accession>A0A0G0V4J5</accession>
<dbReference type="AlphaFoldDB" id="A0A0G0V4J5"/>
<proteinExistence type="predicted"/>
<dbReference type="EMBL" id="LCAU01000040">
    <property type="protein sequence ID" value="KKR95888.1"/>
    <property type="molecule type" value="Genomic_DNA"/>
</dbReference>
<comment type="caution">
    <text evidence="1">The sequence shown here is derived from an EMBL/GenBank/DDBJ whole genome shotgun (WGS) entry which is preliminary data.</text>
</comment>
<evidence type="ECO:0000313" key="2">
    <source>
        <dbReference type="Proteomes" id="UP000034746"/>
    </source>
</evidence>
<evidence type="ECO:0008006" key="3">
    <source>
        <dbReference type="Google" id="ProtNLM"/>
    </source>
</evidence>
<evidence type="ECO:0000313" key="1">
    <source>
        <dbReference type="EMBL" id="KKR95888.1"/>
    </source>
</evidence>
<reference evidence="1 2" key="1">
    <citation type="journal article" date="2015" name="Nature">
        <title>rRNA introns, odd ribosomes, and small enigmatic genomes across a large radiation of phyla.</title>
        <authorList>
            <person name="Brown C.T."/>
            <person name="Hug L.A."/>
            <person name="Thomas B.C."/>
            <person name="Sharon I."/>
            <person name="Castelle C.J."/>
            <person name="Singh A."/>
            <person name="Wilkins M.J."/>
            <person name="Williams K.H."/>
            <person name="Banfield J.F."/>
        </authorList>
    </citation>
    <scope>NUCLEOTIDE SEQUENCE [LARGE SCALE GENOMIC DNA]</scope>
</reference>
<organism evidence="1 2">
    <name type="scientific">Candidatus Uhrbacteria bacterium GW2011_GWF2_41_16</name>
    <dbReference type="NCBI Taxonomy" id="1618997"/>
    <lineage>
        <taxon>Bacteria</taxon>
        <taxon>Candidatus Uhriibacteriota</taxon>
    </lineage>
</organism>
<dbReference type="Proteomes" id="UP000034746">
    <property type="component" value="Unassembled WGS sequence"/>
</dbReference>
<sequence length="176" mass="20416">MIAFLPMLINLFSYKKLYMKFTRLIIPSLIIFLILPSITGCGGKVILTEEAVRTRKIYDFVYELKDLYEQHDEQILSKFSQEYIKDASWIREGVLEDFKRFNTISMSIFIDRIETFKENVHISIHWNGTWKDDKKTYIEGGSVVLLISNDGDTIQITGLKGDSPFGISKKFNNSEP</sequence>